<reference evidence="6 7" key="1">
    <citation type="submission" date="2020-10" db="EMBL/GenBank/DDBJ databases">
        <title>Pygocentrus nattereri (red-bellied piranha) genome, fPygNat1, primary haplotype.</title>
        <authorList>
            <person name="Myers G."/>
            <person name="Meyer A."/>
            <person name="Karagic N."/>
            <person name="Pippel M."/>
            <person name="Winkler S."/>
            <person name="Tracey A."/>
            <person name="Wood J."/>
            <person name="Formenti G."/>
            <person name="Howe K."/>
            <person name="Fedrigo O."/>
            <person name="Jarvis E.D."/>
        </authorList>
    </citation>
    <scope>NUCLEOTIDE SEQUENCE [LARGE SCALE GENOMIC DNA]</scope>
</reference>
<keyword evidence="4" id="KW-0472">Membrane</keyword>
<proteinExistence type="predicted"/>
<keyword evidence="4" id="KW-1133">Transmembrane helix</keyword>
<dbReference type="InterPro" id="IPR050413">
    <property type="entry name" value="TCR_beta_variable"/>
</dbReference>
<dbReference type="Pfam" id="PF07654">
    <property type="entry name" value="C1-set"/>
    <property type="match status" value="1"/>
</dbReference>
<dbReference type="SMART" id="SM00407">
    <property type="entry name" value="IGc1"/>
    <property type="match status" value="1"/>
</dbReference>
<organism evidence="6 7">
    <name type="scientific">Pygocentrus nattereri</name>
    <name type="common">Red-bellied piranha</name>
    <dbReference type="NCBI Taxonomy" id="42514"/>
    <lineage>
        <taxon>Eukaryota</taxon>
        <taxon>Metazoa</taxon>
        <taxon>Chordata</taxon>
        <taxon>Craniata</taxon>
        <taxon>Vertebrata</taxon>
        <taxon>Euteleostomi</taxon>
        <taxon>Actinopterygii</taxon>
        <taxon>Neopterygii</taxon>
        <taxon>Teleostei</taxon>
        <taxon>Ostariophysi</taxon>
        <taxon>Characiformes</taxon>
        <taxon>Characoidei</taxon>
        <taxon>Pygocentrus</taxon>
    </lineage>
</organism>
<keyword evidence="4" id="KW-0812">Transmembrane</keyword>
<dbReference type="GO" id="GO:0007166">
    <property type="term" value="P:cell surface receptor signaling pathway"/>
    <property type="evidence" value="ECO:0007669"/>
    <property type="project" value="TreeGrafter"/>
</dbReference>
<dbReference type="InterPro" id="IPR003599">
    <property type="entry name" value="Ig_sub"/>
</dbReference>
<dbReference type="AlphaFoldDB" id="A0AAR2J9B9"/>
<keyword evidence="1" id="KW-0732">Signal</keyword>
<feature type="transmembrane region" description="Helical" evidence="4">
    <location>
        <begin position="258"/>
        <end position="279"/>
    </location>
</feature>
<reference evidence="6" key="2">
    <citation type="submission" date="2025-08" db="UniProtKB">
        <authorList>
            <consortium name="Ensembl"/>
        </authorList>
    </citation>
    <scope>IDENTIFICATION</scope>
</reference>
<dbReference type="GeneTree" id="ENSGT00940000164625"/>
<keyword evidence="2" id="KW-0391">Immunity</keyword>
<evidence type="ECO:0000256" key="2">
    <source>
        <dbReference type="ARBA" id="ARBA00022859"/>
    </source>
</evidence>
<dbReference type="FunFam" id="2.60.40.10:FF:000283">
    <property type="entry name" value="Immunoglobulin kappa constant"/>
    <property type="match status" value="1"/>
</dbReference>
<dbReference type="InterPro" id="IPR007110">
    <property type="entry name" value="Ig-like_dom"/>
</dbReference>
<dbReference type="GO" id="GO:0002376">
    <property type="term" value="P:immune system process"/>
    <property type="evidence" value="ECO:0007669"/>
    <property type="project" value="UniProtKB-KW"/>
</dbReference>
<evidence type="ECO:0000256" key="1">
    <source>
        <dbReference type="ARBA" id="ARBA00022729"/>
    </source>
</evidence>
<dbReference type="InterPro" id="IPR013783">
    <property type="entry name" value="Ig-like_fold"/>
</dbReference>
<dbReference type="Gene3D" id="2.60.40.10">
    <property type="entry name" value="Immunoglobulins"/>
    <property type="match status" value="2"/>
</dbReference>
<keyword evidence="3" id="KW-1015">Disulfide bond</keyword>
<feature type="domain" description="Ig-like" evidence="5">
    <location>
        <begin position="14"/>
        <end position="128"/>
    </location>
</feature>
<dbReference type="PROSITE" id="PS50835">
    <property type="entry name" value="IG_LIKE"/>
    <property type="match status" value="2"/>
</dbReference>
<gene>
    <name evidence="6" type="primary">DPCD</name>
</gene>
<dbReference type="PANTHER" id="PTHR23268">
    <property type="entry name" value="T-CELL RECEPTOR BETA CHAIN"/>
    <property type="match status" value="1"/>
</dbReference>
<dbReference type="SUPFAM" id="SSF48726">
    <property type="entry name" value="Immunoglobulin"/>
    <property type="match status" value="2"/>
</dbReference>
<accession>A0AAR2J9B9</accession>
<dbReference type="Ensembl" id="ENSPNAT00000080565.1">
    <property type="protein sequence ID" value="ENSPNAP00000046922.1"/>
    <property type="gene ID" value="ENSPNAG00000034131.1"/>
</dbReference>
<dbReference type="InterPro" id="IPR013106">
    <property type="entry name" value="Ig_V-set"/>
</dbReference>
<evidence type="ECO:0000256" key="3">
    <source>
        <dbReference type="ARBA" id="ARBA00023157"/>
    </source>
</evidence>
<sequence length="293" mass="33109">MTSVNRHFISPTEPLSGLFITQTPTLLIKELGESVKVGCEHNDSTYYYIYWYRQRSLGAMDLIATSVGKGSVQIVLPFNESKYSMTRPDVKRSVLQIEKLESEDSAVYFCSSSTSYSNAEFGKGTKLTVLEPNTTISRPTVNLLPPSSGELYNDMKKVTLVCLADRFYPDHITFAWQKNGINIKDGVATDHSALQDPQTKFYTISSRLSVDKTDWEDPKNNFTCTVSFYDGTKYHSHPYTLKKPKAGVRASILTTVRFGYFLLLSKSLVYALFVAMLVWKCKPTKEMSVLRET</sequence>
<feature type="domain" description="Ig-like" evidence="5">
    <location>
        <begin position="139"/>
        <end position="242"/>
    </location>
</feature>
<evidence type="ECO:0000259" key="5">
    <source>
        <dbReference type="PROSITE" id="PS50835"/>
    </source>
</evidence>
<reference evidence="6" key="3">
    <citation type="submission" date="2025-09" db="UniProtKB">
        <authorList>
            <consortium name="Ensembl"/>
        </authorList>
    </citation>
    <scope>IDENTIFICATION</scope>
</reference>
<dbReference type="GO" id="GO:0005886">
    <property type="term" value="C:plasma membrane"/>
    <property type="evidence" value="ECO:0007669"/>
    <property type="project" value="TreeGrafter"/>
</dbReference>
<name>A0AAR2J9B9_PYGNA</name>
<protein>
    <recommendedName>
        <fullName evidence="5">Ig-like domain-containing protein</fullName>
    </recommendedName>
</protein>
<dbReference type="SMART" id="SM00406">
    <property type="entry name" value="IGv"/>
    <property type="match status" value="1"/>
</dbReference>
<evidence type="ECO:0000313" key="7">
    <source>
        <dbReference type="Proteomes" id="UP001501920"/>
    </source>
</evidence>
<keyword evidence="7" id="KW-1185">Reference proteome</keyword>
<dbReference type="PANTHER" id="PTHR23268:SF28">
    <property type="entry name" value="T CELL RECEPTOR BETA VARIABLE 19"/>
    <property type="match status" value="1"/>
</dbReference>
<dbReference type="InterPro" id="IPR036179">
    <property type="entry name" value="Ig-like_dom_sf"/>
</dbReference>
<dbReference type="SMART" id="SM00409">
    <property type="entry name" value="IG"/>
    <property type="match status" value="2"/>
</dbReference>
<dbReference type="InterPro" id="IPR003597">
    <property type="entry name" value="Ig_C1-set"/>
</dbReference>
<evidence type="ECO:0000256" key="4">
    <source>
        <dbReference type="SAM" id="Phobius"/>
    </source>
</evidence>
<evidence type="ECO:0000313" key="6">
    <source>
        <dbReference type="Ensembl" id="ENSPNAP00000046922.1"/>
    </source>
</evidence>
<dbReference type="Pfam" id="PF07686">
    <property type="entry name" value="V-set"/>
    <property type="match status" value="1"/>
</dbReference>
<dbReference type="Proteomes" id="UP001501920">
    <property type="component" value="Chromosome 10"/>
</dbReference>